<evidence type="ECO:0000313" key="2">
    <source>
        <dbReference type="EMBL" id="KAK0738727.1"/>
    </source>
</evidence>
<reference evidence="2" key="1">
    <citation type="submission" date="2023-06" db="EMBL/GenBank/DDBJ databases">
        <title>Genome-scale phylogeny and comparative genomics of the fungal order Sordariales.</title>
        <authorList>
            <consortium name="Lawrence Berkeley National Laboratory"/>
            <person name="Hensen N."/>
            <person name="Bonometti L."/>
            <person name="Westerberg I."/>
            <person name="Brannstrom I.O."/>
            <person name="Guillou S."/>
            <person name="Cros-Aarteil S."/>
            <person name="Calhoun S."/>
            <person name="Haridas S."/>
            <person name="Kuo A."/>
            <person name="Mondo S."/>
            <person name="Pangilinan J."/>
            <person name="Riley R."/>
            <person name="LaButti K."/>
            <person name="Andreopoulos B."/>
            <person name="Lipzen A."/>
            <person name="Chen C."/>
            <person name="Yanf M."/>
            <person name="Daum C."/>
            <person name="Ng V."/>
            <person name="Clum A."/>
            <person name="Steindorff A."/>
            <person name="Ohm R."/>
            <person name="Martin F."/>
            <person name="Silar P."/>
            <person name="Natvig D."/>
            <person name="Lalanne C."/>
            <person name="Gautier V."/>
            <person name="Ament-velasquez S.L."/>
            <person name="Kruys A."/>
            <person name="Hutchinson M.I."/>
            <person name="Powell A.J."/>
            <person name="Barry K."/>
            <person name="Miller A.N."/>
            <person name="Grigoriev I.V."/>
            <person name="Debuchy R."/>
            <person name="Gladieux P."/>
            <person name="Thoren M.H."/>
            <person name="Johannesson H."/>
        </authorList>
    </citation>
    <scope>NUCLEOTIDE SEQUENCE</scope>
    <source>
        <strain evidence="2">SMH3187-1</strain>
    </source>
</reference>
<protein>
    <submittedName>
        <fullName evidence="2">Uncharacterized protein</fullName>
    </submittedName>
</protein>
<keyword evidence="3" id="KW-1185">Reference proteome</keyword>
<name>A0AA40EHC6_9PEZI</name>
<feature type="region of interest" description="Disordered" evidence="1">
    <location>
        <begin position="112"/>
        <end position="141"/>
    </location>
</feature>
<proteinExistence type="predicted"/>
<gene>
    <name evidence="2" type="ORF">B0T18DRAFT_251735</name>
</gene>
<comment type="caution">
    <text evidence="2">The sequence shown here is derived from an EMBL/GenBank/DDBJ whole genome shotgun (WGS) entry which is preliminary data.</text>
</comment>
<sequence length="141" mass="16285">MAWRYWLRLFFCIWNWVLDHGTLGTWGIRMDGVLWTWRGFDTARLEFTPSFPLQHSAGNPALRRNLVEHFPLFSYSHVFPFQPCNLNSASAVISRNYPPWSQALFSMTSPSQTAYHHNDNSSSSYRKPGGNTKCSPIQADK</sequence>
<evidence type="ECO:0000313" key="3">
    <source>
        <dbReference type="Proteomes" id="UP001172155"/>
    </source>
</evidence>
<dbReference type="AlphaFoldDB" id="A0AA40EHC6"/>
<dbReference type="Proteomes" id="UP001172155">
    <property type="component" value="Unassembled WGS sequence"/>
</dbReference>
<evidence type="ECO:0000256" key="1">
    <source>
        <dbReference type="SAM" id="MobiDB-lite"/>
    </source>
</evidence>
<feature type="compositionally biased region" description="Polar residues" evidence="1">
    <location>
        <begin position="112"/>
        <end position="125"/>
    </location>
</feature>
<accession>A0AA40EHC6</accession>
<organism evidence="2 3">
    <name type="scientific">Schizothecium vesticola</name>
    <dbReference type="NCBI Taxonomy" id="314040"/>
    <lineage>
        <taxon>Eukaryota</taxon>
        <taxon>Fungi</taxon>
        <taxon>Dikarya</taxon>
        <taxon>Ascomycota</taxon>
        <taxon>Pezizomycotina</taxon>
        <taxon>Sordariomycetes</taxon>
        <taxon>Sordariomycetidae</taxon>
        <taxon>Sordariales</taxon>
        <taxon>Schizotheciaceae</taxon>
        <taxon>Schizothecium</taxon>
    </lineage>
</organism>
<dbReference type="EMBL" id="JAUKUD010000007">
    <property type="protein sequence ID" value="KAK0738727.1"/>
    <property type="molecule type" value="Genomic_DNA"/>
</dbReference>